<keyword evidence="1" id="KW-1133">Transmembrane helix</keyword>
<keyword evidence="1" id="KW-0812">Transmembrane</keyword>
<keyword evidence="1" id="KW-0472">Membrane</keyword>
<protein>
    <submittedName>
        <fullName evidence="3">Uncharacterized protein (DUF58 family)</fullName>
    </submittedName>
</protein>
<accession>A0A542EFC2</accession>
<keyword evidence="4" id="KW-1185">Reference proteome</keyword>
<dbReference type="EMBL" id="VFMO01000001">
    <property type="protein sequence ID" value="TQJ14042.1"/>
    <property type="molecule type" value="Genomic_DNA"/>
</dbReference>
<evidence type="ECO:0000256" key="1">
    <source>
        <dbReference type="SAM" id="Phobius"/>
    </source>
</evidence>
<dbReference type="Proteomes" id="UP000320806">
    <property type="component" value="Unassembled WGS sequence"/>
</dbReference>
<dbReference type="PANTHER" id="PTHR33608:SF14">
    <property type="entry name" value="POSSIBLE CONSERVED SECRETED PROTEIN"/>
    <property type="match status" value="1"/>
</dbReference>
<gene>
    <name evidence="3" type="ORF">FB459_1487</name>
</gene>
<evidence type="ECO:0000313" key="4">
    <source>
        <dbReference type="Proteomes" id="UP000320806"/>
    </source>
</evidence>
<feature type="domain" description="DUF58" evidence="2">
    <location>
        <begin position="196"/>
        <end position="350"/>
    </location>
</feature>
<feature type="transmembrane region" description="Helical" evidence="1">
    <location>
        <begin position="12"/>
        <end position="31"/>
    </location>
</feature>
<feature type="transmembrane region" description="Helical" evidence="1">
    <location>
        <begin position="37"/>
        <end position="53"/>
    </location>
</feature>
<dbReference type="PANTHER" id="PTHR33608">
    <property type="entry name" value="BLL2464 PROTEIN"/>
    <property type="match status" value="1"/>
</dbReference>
<comment type="caution">
    <text evidence="3">The sequence shown here is derived from an EMBL/GenBank/DDBJ whole genome shotgun (WGS) entry which is preliminary data.</text>
</comment>
<dbReference type="RefSeq" id="WP_141927967.1">
    <property type="nucleotide sequence ID" value="NZ_BAABCI010000034.1"/>
</dbReference>
<dbReference type="Pfam" id="PF01882">
    <property type="entry name" value="DUF58"/>
    <property type="match status" value="1"/>
</dbReference>
<proteinExistence type="predicted"/>
<reference evidence="3 4" key="1">
    <citation type="submission" date="2019-06" db="EMBL/GenBank/DDBJ databases">
        <title>Sequencing the genomes of 1000 actinobacteria strains.</title>
        <authorList>
            <person name="Klenk H.-P."/>
        </authorList>
    </citation>
    <scope>NUCLEOTIDE SEQUENCE [LARGE SCALE GENOMIC DNA]</scope>
    <source>
        <strain evidence="3 4">DSM 19828</strain>
    </source>
</reference>
<dbReference type="InterPro" id="IPR002881">
    <property type="entry name" value="DUF58"/>
</dbReference>
<name>A0A542EFC2_9MICO</name>
<organism evidence="3 4">
    <name type="scientific">Yimella lutea</name>
    <dbReference type="NCBI Taxonomy" id="587872"/>
    <lineage>
        <taxon>Bacteria</taxon>
        <taxon>Bacillati</taxon>
        <taxon>Actinomycetota</taxon>
        <taxon>Actinomycetes</taxon>
        <taxon>Micrococcales</taxon>
        <taxon>Dermacoccaceae</taxon>
        <taxon>Yimella</taxon>
    </lineage>
</organism>
<evidence type="ECO:0000259" key="2">
    <source>
        <dbReference type="Pfam" id="PF01882"/>
    </source>
</evidence>
<sequence length="424" mass="46718">MVEDNPTRWVPSSLLLQLILWAGVLLAAAVAFRRADLLVLGLPFVVLSTWCIATRPRSRPTVRHGLERTAPTEAERTRLIVEARGLDGAESWTVQTDRTARVRWDKSVTSALADVDRIELTWWPSRTGPVWVGGVHVQFSSPWGAYRFGALHLPPLEARALPRAEAFDSRTPVPHPIGLVGLHRSSRPGSGTEFADVREFRPGDRLRSVHWPLTARTGTLHSRTNYAEQDAEVHLVVDASVDFGDRSRGTTIDTGLRAAAGISEFFLRQGDRVGLRVVGSERPLNLRPSLGLQHRRRVLDLLSAVNPGRLGDRDASGLRWNIPSGATVVMMSPLLGPFASTVAATLAVRGLTIVVVDTLPTEPLDTVQDSGHLIAMRIRLLERQMEIDALRRRGVPVVAWRGPGTLDDVMRRLARRPPARAAAR</sequence>
<evidence type="ECO:0000313" key="3">
    <source>
        <dbReference type="EMBL" id="TQJ14042.1"/>
    </source>
</evidence>
<dbReference type="OrthoDB" id="9776116at2"/>
<dbReference type="AlphaFoldDB" id="A0A542EFC2"/>